<dbReference type="EMBL" id="OIVN01006165">
    <property type="protein sequence ID" value="SPD26788.1"/>
    <property type="molecule type" value="Genomic_DNA"/>
</dbReference>
<dbReference type="GO" id="GO:0003676">
    <property type="term" value="F:nucleic acid binding"/>
    <property type="evidence" value="ECO:0007669"/>
    <property type="project" value="InterPro"/>
</dbReference>
<dbReference type="Gene3D" id="3.30.420.10">
    <property type="entry name" value="Ribonuclease H-like superfamily/Ribonuclease H"/>
    <property type="match status" value="4"/>
</dbReference>
<dbReference type="InterPro" id="IPR043128">
    <property type="entry name" value="Rev_trsase/Diguanyl_cyclase"/>
</dbReference>
<reference evidence="3" key="1">
    <citation type="submission" date="2018-02" db="EMBL/GenBank/DDBJ databases">
        <authorList>
            <person name="Cohen D.B."/>
            <person name="Kent A.D."/>
        </authorList>
    </citation>
    <scope>NUCLEOTIDE SEQUENCE</scope>
</reference>
<feature type="region of interest" description="Disordered" evidence="1">
    <location>
        <begin position="552"/>
        <end position="572"/>
    </location>
</feature>
<protein>
    <recommendedName>
        <fullName evidence="2">Reverse transcriptase/retrotransposon-derived protein RNase H-like domain-containing protein</fullName>
    </recommendedName>
</protein>
<dbReference type="SUPFAM" id="SSF53098">
    <property type="entry name" value="Ribonuclease H-like"/>
    <property type="match status" value="2"/>
</dbReference>
<evidence type="ECO:0000256" key="1">
    <source>
        <dbReference type="SAM" id="MobiDB-lite"/>
    </source>
</evidence>
<feature type="domain" description="Reverse transcriptase/retrotransposon-derived protein RNase H-like" evidence="2">
    <location>
        <begin position="31"/>
        <end position="128"/>
    </location>
</feature>
<dbReference type="InterPro" id="IPR036397">
    <property type="entry name" value="RNaseH_sf"/>
</dbReference>
<dbReference type="InterPro" id="IPR043502">
    <property type="entry name" value="DNA/RNA_pol_sf"/>
</dbReference>
<dbReference type="AlphaFoldDB" id="A0A2N9IQI2"/>
<proteinExistence type="predicted"/>
<gene>
    <name evidence="3" type="ORF">FSB_LOCUS54670</name>
</gene>
<evidence type="ECO:0000313" key="3">
    <source>
        <dbReference type="EMBL" id="SPD26788.1"/>
    </source>
</evidence>
<dbReference type="SUPFAM" id="SSF56672">
    <property type="entry name" value="DNA/RNA polymerases"/>
    <property type="match status" value="1"/>
</dbReference>
<dbReference type="PANTHER" id="PTHR48475:SF2">
    <property type="entry name" value="RIBONUCLEASE H"/>
    <property type="match status" value="1"/>
</dbReference>
<dbReference type="PANTHER" id="PTHR48475">
    <property type="entry name" value="RIBONUCLEASE H"/>
    <property type="match status" value="1"/>
</dbReference>
<dbReference type="CDD" id="cd09279">
    <property type="entry name" value="RNase_HI_like"/>
    <property type="match status" value="1"/>
</dbReference>
<dbReference type="Gene3D" id="3.30.70.270">
    <property type="match status" value="1"/>
</dbReference>
<dbReference type="Pfam" id="PF17919">
    <property type="entry name" value="RT_RNaseH_2"/>
    <property type="match status" value="1"/>
</dbReference>
<name>A0A2N9IQI2_FAGSY</name>
<sequence>MTTALNRFISRSADQCQPFFQLLKKGTTFKWDDSCVAAFEDLKRYLSSPLLFSSPGPAEPLFLYLAVSERAISVVLIRIKDTVQCPVYYTNKTITDAETRYLPLEKVSLALVTAAKKLPEYFQAHTIYVVTQYPVQAMFQKADFSGWISKWGAKIASGHNESSTTAFHQNSLENSGWWKIYVDGASNAKGSGTRVVIITPDDTIIEQSVRLDFKASNNEVEYEAINGEYMARDEHMAAYLLKVQQTITHFDTVRIEQISRNLNTHADALAILASVLSANLKRFIPIETLVAPNIALPACHALTVGPCWMDPFVLYLKEGIMPEQWKEAECDKCQRFSPSVHQSTGELQPLVSPWPFAQWGMDLVGLLPRTTRNRRWLIVAIDYFTKWVEAEPLASIRDKDSIKFIWKNIITSSPAYPQSNGQAEASNKTILDGIKKRLEDAKGRWVEEFPNVLWTFRTTPRRSTGETPFSLAYGSEAVIPLEIGLPTLRTSEWEPERNDLAQSQALDLLEERREQAMIRLVSYQQQLKKGYNKNVRPRSFQQGDLVLRKVLDNTKNPNDGKLGPNWEGPYRV</sequence>
<dbReference type="InterPro" id="IPR012337">
    <property type="entry name" value="RNaseH-like_sf"/>
</dbReference>
<dbReference type="InterPro" id="IPR041577">
    <property type="entry name" value="RT_RNaseH_2"/>
</dbReference>
<accession>A0A2N9IQI2</accession>
<organism evidence="3">
    <name type="scientific">Fagus sylvatica</name>
    <name type="common">Beechnut</name>
    <dbReference type="NCBI Taxonomy" id="28930"/>
    <lineage>
        <taxon>Eukaryota</taxon>
        <taxon>Viridiplantae</taxon>
        <taxon>Streptophyta</taxon>
        <taxon>Embryophyta</taxon>
        <taxon>Tracheophyta</taxon>
        <taxon>Spermatophyta</taxon>
        <taxon>Magnoliopsida</taxon>
        <taxon>eudicotyledons</taxon>
        <taxon>Gunneridae</taxon>
        <taxon>Pentapetalae</taxon>
        <taxon>rosids</taxon>
        <taxon>fabids</taxon>
        <taxon>Fagales</taxon>
        <taxon>Fagaceae</taxon>
        <taxon>Fagus</taxon>
    </lineage>
</organism>
<evidence type="ECO:0000259" key="2">
    <source>
        <dbReference type="Pfam" id="PF17919"/>
    </source>
</evidence>